<evidence type="ECO:0000313" key="9">
    <source>
        <dbReference type="Proteomes" id="UP001321492"/>
    </source>
</evidence>
<dbReference type="InterPro" id="IPR003439">
    <property type="entry name" value="ABC_transporter-like_ATP-bd"/>
</dbReference>
<evidence type="ECO:0000256" key="5">
    <source>
        <dbReference type="ARBA" id="ARBA00022967"/>
    </source>
</evidence>
<dbReference type="EMBL" id="JASJEV010000011">
    <property type="protein sequence ID" value="MDJ1159599.1"/>
    <property type="molecule type" value="Genomic_DNA"/>
</dbReference>
<feature type="domain" description="ABC transporter" evidence="7">
    <location>
        <begin position="5"/>
        <end position="246"/>
    </location>
</feature>
<evidence type="ECO:0000259" key="7">
    <source>
        <dbReference type="PROSITE" id="PS50893"/>
    </source>
</evidence>
<dbReference type="Gene3D" id="3.40.50.300">
    <property type="entry name" value="P-loop containing nucleotide triphosphate hydrolases"/>
    <property type="match status" value="1"/>
</dbReference>
<protein>
    <submittedName>
        <fullName evidence="8">Heme ABC transporter ATP-binding protein</fullName>
    </submittedName>
</protein>
<evidence type="ECO:0000256" key="1">
    <source>
        <dbReference type="ARBA" id="ARBA00005417"/>
    </source>
</evidence>
<comment type="function">
    <text evidence="6">Part of the ABC transporter complex HmuTUV involved in hemin import. Responsible for energy coupling to the transport system.</text>
</comment>
<organism evidence="8 9">
    <name type="scientific">Chelatococcus albus</name>
    <dbReference type="NCBI Taxonomy" id="3047466"/>
    <lineage>
        <taxon>Bacteria</taxon>
        <taxon>Pseudomonadati</taxon>
        <taxon>Pseudomonadota</taxon>
        <taxon>Alphaproteobacteria</taxon>
        <taxon>Hyphomicrobiales</taxon>
        <taxon>Chelatococcaceae</taxon>
        <taxon>Chelatococcus</taxon>
    </lineage>
</organism>
<evidence type="ECO:0000313" key="8">
    <source>
        <dbReference type="EMBL" id="MDJ1159599.1"/>
    </source>
</evidence>
<evidence type="ECO:0000256" key="3">
    <source>
        <dbReference type="ARBA" id="ARBA00022741"/>
    </source>
</evidence>
<evidence type="ECO:0000256" key="2">
    <source>
        <dbReference type="ARBA" id="ARBA00022448"/>
    </source>
</evidence>
<keyword evidence="9" id="KW-1185">Reference proteome</keyword>
<dbReference type="InterPro" id="IPR003593">
    <property type="entry name" value="AAA+_ATPase"/>
</dbReference>
<gene>
    <name evidence="8" type="ORF">QNA08_15345</name>
</gene>
<dbReference type="SUPFAM" id="SSF52540">
    <property type="entry name" value="P-loop containing nucleoside triphosphate hydrolases"/>
    <property type="match status" value="1"/>
</dbReference>
<dbReference type="Pfam" id="PF00005">
    <property type="entry name" value="ABC_tran"/>
    <property type="match status" value="1"/>
</dbReference>
<keyword evidence="5" id="KW-1278">Translocase</keyword>
<dbReference type="PANTHER" id="PTHR42794:SF1">
    <property type="entry name" value="HEMIN IMPORT ATP-BINDING PROTEIN HMUV"/>
    <property type="match status" value="1"/>
</dbReference>
<dbReference type="PROSITE" id="PS00211">
    <property type="entry name" value="ABC_TRANSPORTER_1"/>
    <property type="match status" value="1"/>
</dbReference>
<evidence type="ECO:0000256" key="4">
    <source>
        <dbReference type="ARBA" id="ARBA00022840"/>
    </source>
</evidence>
<evidence type="ECO:0000256" key="6">
    <source>
        <dbReference type="ARBA" id="ARBA00037066"/>
    </source>
</evidence>
<dbReference type="InterPro" id="IPR017871">
    <property type="entry name" value="ABC_transporter-like_CS"/>
</dbReference>
<dbReference type="Proteomes" id="UP001321492">
    <property type="component" value="Unassembled WGS sequence"/>
</dbReference>
<dbReference type="PROSITE" id="PS50893">
    <property type="entry name" value="ABC_TRANSPORTER_2"/>
    <property type="match status" value="1"/>
</dbReference>
<reference evidence="8 9" key="1">
    <citation type="submission" date="2023-05" db="EMBL/GenBank/DDBJ databases">
        <title>Chelatococcus sp. nov., a moderately thermophilic bacterium isolated from hot spring microbial mat.</title>
        <authorList>
            <person name="Hu C.-J."/>
            <person name="Li W.-J."/>
        </authorList>
    </citation>
    <scope>NUCLEOTIDE SEQUENCE [LARGE SCALE GENOMIC DNA]</scope>
    <source>
        <strain evidence="8 9">SYSU G07232</strain>
    </source>
</reference>
<keyword evidence="3" id="KW-0547">Nucleotide-binding</keyword>
<accession>A0ABT7AJQ4</accession>
<sequence>MTRLLEARDLGFAISGRTLVAEARLTIAAGELVVVIGPNGAGKSTLLRLLDGELRPTTGSITYGGTAIGTLPAWRLACKRAVLPQASRLSFPFTVFEVARLGLDGIGRALPGARRDLIAWSALETADVAHLAGRAYQTLSGGEQQRAQFARVLCQLEAGRTVEAEQVLFLDEPTASLDLKHQIGLLEAARALCDTGIGVLAILHDLNIAAAYAHKLVVMRQGRVVASGPPAAVLTDALVREVFEVPLSVGTLPPPEVPFLLPQAGRRGAQPAA</sequence>
<dbReference type="CDD" id="cd03214">
    <property type="entry name" value="ABC_Iron-Siderophores_B12_Hemin"/>
    <property type="match status" value="1"/>
</dbReference>
<dbReference type="GO" id="GO:0005524">
    <property type="term" value="F:ATP binding"/>
    <property type="evidence" value="ECO:0007669"/>
    <property type="project" value="UniProtKB-KW"/>
</dbReference>
<dbReference type="NCBIfam" id="NF010068">
    <property type="entry name" value="PRK13548.1"/>
    <property type="match status" value="1"/>
</dbReference>
<keyword evidence="4 8" id="KW-0067">ATP-binding</keyword>
<comment type="caution">
    <text evidence="8">The sequence shown here is derived from an EMBL/GenBank/DDBJ whole genome shotgun (WGS) entry which is preliminary data.</text>
</comment>
<name>A0ABT7AJQ4_9HYPH</name>
<dbReference type="RefSeq" id="WP_283741600.1">
    <property type="nucleotide sequence ID" value="NZ_JASJEV010000011.1"/>
</dbReference>
<dbReference type="PANTHER" id="PTHR42794">
    <property type="entry name" value="HEMIN IMPORT ATP-BINDING PROTEIN HMUV"/>
    <property type="match status" value="1"/>
</dbReference>
<keyword evidence="2" id="KW-0813">Transport</keyword>
<dbReference type="SMART" id="SM00382">
    <property type="entry name" value="AAA"/>
    <property type="match status" value="1"/>
</dbReference>
<comment type="similarity">
    <text evidence="1">Belongs to the ABC transporter superfamily.</text>
</comment>
<dbReference type="InterPro" id="IPR027417">
    <property type="entry name" value="P-loop_NTPase"/>
</dbReference>
<proteinExistence type="inferred from homology"/>